<proteinExistence type="predicted"/>
<feature type="domain" description="RNA polymerase sigma-70 region 2" evidence="2">
    <location>
        <begin position="22"/>
        <end position="83"/>
    </location>
</feature>
<accession>A0A8H9L0C1</accession>
<evidence type="ECO:0000259" key="2">
    <source>
        <dbReference type="Pfam" id="PF04542"/>
    </source>
</evidence>
<keyword evidence="4" id="KW-0240">DNA-directed RNA polymerase</keyword>
<evidence type="ECO:0000313" key="5">
    <source>
        <dbReference type="Proteomes" id="UP000655589"/>
    </source>
</evidence>
<dbReference type="SUPFAM" id="SSF88946">
    <property type="entry name" value="Sigma2 domain of RNA polymerase sigma factors"/>
    <property type="match status" value="1"/>
</dbReference>
<protein>
    <submittedName>
        <fullName evidence="4">DNA-directed RNA polymerase sigma-70 factor</fullName>
    </submittedName>
</protein>
<keyword evidence="4" id="KW-0804">Transcription</keyword>
<sequence length="413" mass="43631">MDALTDDAPVRAAAETAARASYGRLLALLAARDGDIARAEDALAGAFEQALRRWPEDGVPGNPDGWLLTVARNRLRDLYRSAAHRTAVPPDAGPEPAAPPADLDPDAIGDRRLELLFVCAHPAVEAGIRTPLMLQTVLGVEARDVAAAFAVPAPAMAQRLVRAKRRIRDARIPFRVPDRRELPDRLPPVLEAVYGAYAIDWRGAATEVRGSLTGDALTLALLLAHLLPEPEVLGLAALLCFSVARAGARQVDGAYVPLDEQDVTRWDHGLVERGEALLRRALAAPDDPPGRFRLEAAVQSVHCARSRTGRTGWPALLTLHRALVRVAPTLGARVALAAVLGRVEGAAAGLAELEAVAGADPAAGRFQPLWATRAHLLAAAGDTAAARAAGEKAVSLTTDPALRAYLRERAAGG</sequence>
<dbReference type="PANTHER" id="PTHR47756">
    <property type="entry name" value="BLL6612 PROTEIN-RELATED"/>
    <property type="match status" value="1"/>
</dbReference>
<dbReference type="Proteomes" id="UP000655589">
    <property type="component" value="Unassembled WGS sequence"/>
</dbReference>
<organism evidence="4 5">
    <name type="scientific">Promicromonospora citrea</name>
    <dbReference type="NCBI Taxonomy" id="43677"/>
    <lineage>
        <taxon>Bacteria</taxon>
        <taxon>Bacillati</taxon>
        <taxon>Actinomycetota</taxon>
        <taxon>Actinomycetes</taxon>
        <taxon>Micrococcales</taxon>
        <taxon>Promicromonosporaceae</taxon>
        <taxon>Promicromonospora</taxon>
    </lineage>
</organism>
<dbReference type="EMBL" id="BMPT01000001">
    <property type="protein sequence ID" value="GGM10536.1"/>
    <property type="molecule type" value="Genomic_DNA"/>
</dbReference>
<evidence type="ECO:0000256" key="1">
    <source>
        <dbReference type="SAM" id="MobiDB-lite"/>
    </source>
</evidence>
<dbReference type="InterPro" id="IPR013325">
    <property type="entry name" value="RNA_pol_sigma_r2"/>
</dbReference>
<dbReference type="AlphaFoldDB" id="A0A8H9L0C1"/>
<dbReference type="Pfam" id="PF20239">
    <property type="entry name" value="DUF6596"/>
    <property type="match status" value="1"/>
</dbReference>
<dbReference type="Pfam" id="PF04542">
    <property type="entry name" value="Sigma70_r2"/>
    <property type="match status" value="1"/>
</dbReference>
<dbReference type="InterPro" id="IPR007627">
    <property type="entry name" value="RNA_pol_sigma70_r2"/>
</dbReference>
<comment type="caution">
    <text evidence="4">The sequence shown here is derived from an EMBL/GenBank/DDBJ whole genome shotgun (WGS) entry which is preliminary data.</text>
</comment>
<feature type="region of interest" description="Disordered" evidence="1">
    <location>
        <begin position="85"/>
        <end position="104"/>
    </location>
</feature>
<dbReference type="RefSeq" id="WP_189086864.1">
    <property type="nucleotide sequence ID" value="NZ_BMPT01000001.1"/>
</dbReference>
<dbReference type="InterPro" id="IPR046531">
    <property type="entry name" value="DUF6596"/>
</dbReference>
<dbReference type="GO" id="GO:0006352">
    <property type="term" value="P:DNA-templated transcription initiation"/>
    <property type="evidence" value="ECO:0007669"/>
    <property type="project" value="InterPro"/>
</dbReference>
<name>A0A8H9L0C1_9MICO</name>
<reference evidence="4" key="2">
    <citation type="submission" date="2020-09" db="EMBL/GenBank/DDBJ databases">
        <authorList>
            <person name="Sun Q."/>
            <person name="Ohkuma M."/>
        </authorList>
    </citation>
    <scope>NUCLEOTIDE SEQUENCE</scope>
    <source>
        <strain evidence="4">JCM 3051</strain>
    </source>
</reference>
<feature type="domain" description="DUF6596" evidence="3">
    <location>
        <begin position="185"/>
        <end position="281"/>
    </location>
</feature>
<dbReference type="PANTHER" id="PTHR47756:SF2">
    <property type="entry name" value="BLL6612 PROTEIN"/>
    <property type="match status" value="1"/>
</dbReference>
<dbReference type="GO" id="GO:0003700">
    <property type="term" value="F:DNA-binding transcription factor activity"/>
    <property type="evidence" value="ECO:0007669"/>
    <property type="project" value="InterPro"/>
</dbReference>
<dbReference type="Gene3D" id="1.10.1740.10">
    <property type="match status" value="1"/>
</dbReference>
<keyword evidence="5" id="KW-1185">Reference proteome</keyword>
<evidence type="ECO:0000313" key="4">
    <source>
        <dbReference type="EMBL" id="GGM10536.1"/>
    </source>
</evidence>
<evidence type="ECO:0000259" key="3">
    <source>
        <dbReference type="Pfam" id="PF20239"/>
    </source>
</evidence>
<dbReference type="GO" id="GO:0000428">
    <property type="term" value="C:DNA-directed RNA polymerase complex"/>
    <property type="evidence" value="ECO:0007669"/>
    <property type="project" value="UniProtKB-KW"/>
</dbReference>
<gene>
    <name evidence="4" type="ORF">GCM10010102_02960</name>
</gene>
<reference evidence="4" key="1">
    <citation type="journal article" date="2014" name="Int. J. Syst. Evol. Microbiol.">
        <title>Complete genome sequence of Corynebacterium casei LMG S-19264T (=DSM 44701T), isolated from a smear-ripened cheese.</title>
        <authorList>
            <consortium name="US DOE Joint Genome Institute (JGI-PGF)"/>
            <person name="Walter F."/>
            <person name="Albersmeier A."/>
            <person name="Kalinowski J."/>
            <person name="Ruckert C."/>
        </authorList>
    </citation>
    <scope>NUCLEOTIDE SEQUENCE</scope>
    <source>
        <strain evidence="4">JCM 3051</strain>
    </source>
</reference>